<evidence type="ECO:0000259" key="2">
    <source>
        <dbReference type="Pfam" id="PF09825"/>
    </source>
</evidence>
<dbReference type="PANTHER" id="PTHR31559:SF0">
    <property type="entry name" value="PYRIDOXAL 5'-PHOSPHATE SYNTHASE SUBUNIT SNO1-RELATED"/>
    <property type="match status" value="1"/>
</dbReference>
<dbReference type="InterPro" id="IPR019197">
    <property type="entry name" value="Biotin-prot_ligase_N"/>
</dbReference>
<dbReference type="eggNOG" id="arCOG00034">
    <property type="taxonomic scope" value="Archaea"/>
</dbReference>
<dbReference type="GO" id="GO:0005829">
    <property type="term" value="C:cytosol"/>
    <property type="evidence" value="ECO:0007669"/>
    <property type="project" value="TreeGrafter"/>
</dbReference>
<dbReference type="EMBL" id="CP002551">
    <property type="protein sequence ID" value="ADZ10205.1"/>
    <property type="molecule type" value="Genomic_DNA"/>
</dbReference>
<reference evidence="3 4" key="2">
    <citation type="journal article" date="2014" name="Int. J. Syst. Evol. Microbiol.">
        <title>Methanobacterium paludis sp. nov. and a novel strain of Methanobacterium lacus isolated from northern peatlands.</title>
        <authorList>
            <person name="Cadillo-Quiroz H."/>
            <person name="Brauer S.L."/>
            <person name="Goodson N."/>
            <person name="Yavitt J.B."/>
            <person name="Zinder S.H."/>
        </authorList>
    </citation>
    <scope>NUCLEOTIDE SEQUENCE [LARGE SCALE GENOMIC DNA]</scope>
    <source>
        <strain evidence="3 4">AL-21</strain>
    </source>
</reference>
<dbReference type="PANTHER" id="PTHR31559">
    <property type="entry name" value="PYRIDOXAL 5'-PHOSPHATE SYNTHASE SUBUNIT SNO"/>
    <property type="match status" value="1"/>
</dbReference>
<dbReference type="GO" id="GO:0004359">
    <property type="term" value="F:glutaminase activity"/>
    <property type="evidence" value="ECO:0007669"/>
    <property type="project" value="InterPro"/>
</dbReference>
<evidence type="ECO:0000313" key="4">
    <source>
        <dbReference type="Proteomes" id="UP000007490"/>
    </source>
</evidence>
<dbReference type="AlphaFoldDB" id="F0TBD6"/>
<evidence type="ECO:0000256" key="1">
    <source>
        <dbReference type="ARBA" id="ARBA00022962"/>
    </source>
</evidence>
<feature type="domain" description="Biotin-protein ligase N-terminal" evidence="2">
    <location>
        <begin position="27"/>
        <end position="125"/>
    </location>
</feature>
<gene>
    <name evidence="3" type="ordered locus">Metbo_1985</name>
</gene>
<dbReference type="GO" id="GO:0008614">
    <property type="term" value="P:pyridoxine metabolic process"/>
    <property type="evidence" value="ECO:0007669"/>
    <property type="project" value="TreeGrafter"/>
</dbReference>
<evidence type="ECO:0000313" key="3">
    <source>
        <dbReference type="EMBL" id="ADZ10205.1"/>
    </source>
</evidence>
<dbReference type="Gene3D" id="3.40.50.880">
    <property type="match status" value="1"/>
</dbReference>
<dbReference type="STRING" id="877455.Metbo_1985"/>
<dbReference type="InterPro" id="IPR002161">
    <property type="entry name" value="PdxT/SNO"/>
</dbReference>
<proteinExistence type="predicted"/>
<name>F0TBD6_METLA</name>
<dbReference type="GO" id="GO:0042823">
    <property type="term" value="P:pyridoxal phosphate biosynthetic process"/>
    <property type="evidence" value="ECO:0007669"/>
    <property type="project" value="InterPro"/>
</dbReference>
<dbReference type="GO" id="GO:1903600">
    <property type="term" value="C:glutaminase complex"/>
    <property type="evidence" value="ECO:0007669"/>
    <property type="project" value="TreeGrafter"/>
</dbReference>
<sequence>MCIIGIVLFGYSTIKTSSSTSNSVKYVNVLIYDGTGTMSSSVSGLENCLDELNNKSSNKKFIYSTAVEINSQTLQGYDVLIMPGGDASEYIQNSKIDNSSIKQFVSSGKGYLGICAGAFAASNYVDGYYNGWGLEPDVTAETVDYVGDLSISTTSYGKKLSGTSDVTIYHQNGPALYTNDTEHILSTFSDNNTGYEGYADMVGESYGSGRVLLSGSHPELEPENQELLMNMLLWLSKNLD</sequence>
<dbReference type="InterPro" id="IPR029062">
    <property type="entry name" value="Class_I_gatase-like"/>
</dbReference>
<dbReference type="SUPFAM" id="SSF52317">
    <property type="entry name" value="Class I glutamine amidotransferase-like"/>
    <property type="match status" value="1"/>
</dbReference>
<keyword evidence="1" id="KW-0315">Glutamine amidotransferase</keyword>
<organism evidence="3 4">
    <name type="scientific">Methanobacterium lacus (strain AL-21)</name>
    <dbReference type="NCBI Taxonomy" id="877455"/>
    <lineage>
        <taxon>Archaea</taxon>
        <taxon>Methanobacteriati</taxon>
        <taxon>Methanobacteriota</taxon>
        <taxon>Methanomada group</taxon>
        <taxon>Methanobacteria</taxon>
        <taxon>Methanobacteriales</taxon>
        <taxon>Methanobacteriaceae</taxon>
        <taxon>Methanobacterium</taxon>
    </lineage>
</organism>
<dbReference type="KEGG" id="mel:Metbo_1985"/>
<dbReference type="Pfam" id="PF09825">
    <property type="entry name" value="BPL_N"/>
    <property type="match status" value="1"/>
</dbReference>
<accession>F0TBD6</accession>
<keyword evidence="4" id="KW-1185">Reference proteome</keyword>
<dbReference type="HOGENOM" id="CLU_057558_2_0_2"/>
<reference evidence="4" key="1">
    <citation type="submission" date="2011-02" db="EMBL/GenBank/DDBJ databases">
        <title>Complete sequence of Methanobacterium sp. AL-21.</title>
        <authorList>
            <consortium name="US DOE Joint Genome Institute"/>
            <person name="Lucas S."/>
            <person name="Copeland A."/>
            <person name="Lapidus A."/>
            <person name="Cheng J.-F."/>
            <person name="Goodwin L."/>
            <person name="Pitluck S."/>
            <person name="Chertkov O."/>
            <person name="Detter J.C."/>
            <person name="Han C."/>
            <person name="Tapia R."/>
            <person name="Land M."/>
            <person name="Hauser L."/>
            <person name="Kyrpides N."/>
            <person name="Ivanova N."/>
            <person name="Mikhailova N."/>
            <person name="Pagani I."/>
            <person name="Cadillo-Quiroz H."/>
            <person name="Imachi H."/>
            <person name="Zinder S."/>
            <person name="Liu W."/>
            <person name="Woyke T."/>
        </authorList>
    </citation>
    <scope>NUCLEOTIDE SEQUENCE [LARGE SCALE GENOMIC DNA]</scope>
    <source>
        <strain evidence="4">AL-21</strain>
    </source>
</reference>
<protein>
    <recommendedName>
        <fullName evidence="2">Biotin-protein ligase N-terminal domain-containing protein</fullName>
    </recommendedName>
</protein>
<dbReference type="Proteomes" id="UP000007490">
    <property type="component" value="Chromosome"/>
</dbReference>